<dbReference type="AlphaFoldDB" id="A0A3N6RY86"/>
<dbReference type="EMBL" id="RHHM01000012">
    <property type="protein sequence ID" value="RQM37387.1"/>
    <property type="molecule type" value="Genomic_DNA"/>
</dbReference>
<gene>
    <name evidence="3" type="ORF">EB241_15630</name>
</gene>
<sequence length="285" mass="32011">MQQNRGDISDKKNKTHEPGSSKLSNQKKYATISAKGCNPNGYFNELKERLFSRRNSSEDINLILEDHFKPTWFQELIKSKVTYAQAKTERIALEKKEEIRIDMALAAEKKEKEKIALAEQAEAEKISMIIANTKRDEKGIPIPPPPPPLTNTTSSWQEKRSADPKATSRSKDASVSKERQNAVIEELKLKLNKRSFAPPVFSGKGLKPWQHDLVKAVKRHEETRPEREAAEKKEEARVANAFAAEAAEKEKKAAAEKAEAERISQVVANTKRDDNGIPLPPPLPG</sequence>
<evidence type="ECO:0000313" key="4">
    <source>
        <dbReference type="Proteomes" id="UP000279457"/>
    </source>
</evidence>
<feature type="region of interest" description="Disordered" evidence="2">
    <location>
        <begin position="266"/>
        <end position="285"/>
    </location>
</feature>
<comment type="caution">
    <text evidence="3">The sequence shown here is derived from an EMBL/GenBank/DDBJ whole genome shotgun (WGS) entry which is preliminary data.</text>
</comment>
<accession>A0A3N6RY86</accession>
<feature type="compositionally biased region" description="Basic and acidic residues" evidence="2">
    <location>
        <begin position="169"/>
        <end position="180"/>
    </location>
</feature>
<keyword evidence="1" id="KW-0175">Coiled coil</keyword>
<feature type="compositionally biased region" description="Basic and acidic residues" evidence="2">
    <location>
        <begin position="7"/>
        <end position="19"/>
    </location>
</feature>
<organism evidence="3 4">
    <name type="scientific">Erwinia psidii</name>
    <dbReference type="NCBI Taxonomy" id="69224"/>
    <lineage>
        <taxon>Bacteria</taxon>
        <taxon>Pseudomonadati</taxon>
        <taxon>Pseudomonadota</taxon>
        <taxon>Gammaproteobacteria</taxon>
        <taxon>Enterobacterales</taxon>
        <taxon>Erwiniaceae</taxon>
        <taxon>Erwinia</taxon>
    </lineage>
</organism>
<evidence type="ECO:0000256" key="2">
    <source>
        <dbReference type="SAM" id="MobiDB-lite"/>
    </source>
</evidence>
<protein>
    <submittedName>
        <fullName evidence="3">Uncharacterized protein</fullName>
    </submittedName>
</protein>
<reference evidence="3 4" key="1">
    <citation type="submission" date="2018-10" db="EMBL/GenBank/DDBJ databases">
        <title>Draft genome sequence for the type isolate of Erwinia psidii, agent causal of bacterial blight in guava (Psidium guajava) and wilt and die-back of Eucalyptus spp.</title>
        <authorList>
            <person name="Hermenegildo P.S."/>
            <person name="Santos S.A."/>
            <person name="Guimaraes L.M.S."/>
            <person name="Vidigal P.M.P."/>
            <person name="Pereira I.C."/>
            <person name="Badel J.L."/>
            <person name="Alfenas-Zerbini P."/>
            <person name="Ferreira M.A.S.V."/>
            <person name="Alfenas A.C."/>
        </authorList>
    </citation>
    <scope>NUCLEOTIDE SEQUENCE [LARGE SCALE GENOMIC DNA]</scope>
    <source>
        <strain evidence="3 4">IBSBF 435</strain>
    </source>
</reference>
<keyword evidence="4" id="KW-1185">Reference proteome</keyword>
<proteinExistence type="predicted"/>
<name>A0A3N6RY86_9GAMM</name>
<dbReference type="Proteomes" id="UP000279457">
    <property type="component" value="Unassembled WGS sequence"/>
</dbReference>
<feature type="region of interest" description="Disordered" evidence="2">
    <location>
        <begin position="132"/>
        <end position="180"/>
    </location>
</feature>
<feature type="coiled-coil region" evidence="1">
    <location>
        <begin position="239"/>
        <end position="266"/>
    </location>
</feature>
<feature type="region of interest" description="Disordered" evidence="2">
    <location>
        <begin position="1"/>
        <end position="30"/>
    </location>
</feature>
<evidence type="ECO:0000313" key="3">
    <source>
        <dbReference type="EMBL" id="RQM37387.1"/>
    </source>
</evidence>
<evidence type="ECO:0000256" key="1">
    <source>
        <dbReference type="SAM" id="Coils"/>
    </source>
</evidence>